<evidence type="ECO:0000256" key="3">
    <source>
        <dbReference type="ARBA" id="ARBA00022989"/>
    </source>
</evidence>
<feature type="transmembrane region" description="Helical" evidence="5">
    <location>
        <begin position="34"/>
        <end position="54"/>
    </location>
</feature>
<dbReference type="InterPro" id="IPR052527">
    <property type="entry name" value="Metal_cation-efflux_comp"/>
</dbReference>
<reference evidence="6 7" key="1">
    <citation type="journal article" date="2018" name="Microbiome">
        <title>Fine metagenomic profile of the Mediterranean stratified and mixed water columns revealed by assembly and recruitment.</title>
        <authorList>
            <person name="Haro-Moreno J.M."/>
            <person name="Lopez-Perez M."/>
            <person name="De La Torre J.R."/>
            <person name="Picazo A."/>
            <person name="Camacho A."/>
            <person name="Rodriguez-Valera F."/>
        </authorList>
    </citation>
    <scope>NUCLEOTIDE SEQUENCE [LARGE SCALE GENOMIC DNA]</scope>
    <source>
        <strain evidence="6">MED-G50</strain>
    </source>
</reference>
<organism evidence="6 7">
    <name type="scientific">PS1 clade bacterium</name>
    <dbReference type="NCBI Taxonomy" id="2175152"/>
    <lineage>
        <taxon>Bacteria</taxon>
        <taxon>Pseudomonadati</taxon>
        <taxon>Pseudomonadota</taxon>
        <taxon>Alphaproteobacteria</taxon>
        <taxon>PS1 clade</taxon>
    </lineage>
</organism>
<evidence type="ECO:0000256" key="1">
    <source>
        <dbReference type="ARBA" id="ARBA00004127"/>
    </source>
</evidence>
<dbReference type="Gene3D" id="1.20.120.1630">
    <property type="match status" value="1"/>
</dbReference>
<keyword evidence="6" id="KW-0489">Methyltransferase</keyword>
<proteinExistence type="predicted"/>
<dbReference type="EMBL" id="QOQK01000019">
    <property type="protein sequence ID" value="RCL84189.1"/>
    <property type="molecule type" value="Genomic_DNA"/>
</dbReference>
<feature type="transmembrane region" description="Helical" evidence="5">
    <location>
        <begin position="7"/>
        <end position="28"/>
    </location>
</feature>
<dbReference type="GO" id="GO:0008168">
    <property type="term" value="F:methyltransferase activity"/>
    <property type="evidence" value="ECO:0007669"/>
    <property type="project" value="UniProtKB-KW"/>
</dbReference>
<evidence type="ECO:0000313" key="6">
    <source>
        <dbReference type="EMBL" id="RCL84189.1"/>
    </source>
</evidence>
<gene>
    <name evidence="6" type="ORF">DBW64_04225</name>
</gene>
<evidence type="ECO:0000256" key="5">
    <source>
        <dbReference type="SAM" id="Phobius"/>
    </source>
</evidence>
<dbReference type="InterPro" id="IPR007318">
    <property type="entry name" value="Phopholipid_MeTrfase"/>
</dbReference>
<keyword evidence="4 5" id="KW-0472">Membrane</keyword>
<evidence type="ECO:0000256" key="4">
    <source>
        <dbReference type="ARBA" id="ARBA00023136"/>
    </source>
</evidence>
<dbReference type="AlphaFoldDB" id="A0A368EKD5"/>
<dbReference type="PANTHER" id="PTHR43847">
    <property type="entry name" value="BLL3993 PROTEIN"/>
    <property type="match status" value="1"/>
</dbReference>
<comment type="subcellular location">
    <subcellularLocation>
        <location evidence="1">Endomembrane system</location>
        <topology evidence="1">Multi-pass membrane protein</topology>
    </subcellularLocation>
</comment>
<keyword evidence="3 5" id="KW-1133">Transmembrane helix</keyword>
<evidence type="ECO:0000313" key="7">
    <source>
        <dbReference type="Proteomes" id="UP000252289"/>
    </source>
</evidence>
<keyword evidence="6" id="KW-0808">Transferase</keyword>
<dbReference type="Proteomes" id="UP000252289">
    <property type="component" value="Unassembled WGS sequence"/>
</dbReference>
<accession>A0A368EKD5</accession>
<sequence length="150" mass="16835">MFLDHKIPPPLVTLVFIGLIYGTTNYAATDVFPYQNLIALGVLLIGLGFMFSGVREFKKLQTTVNPLDPAAATTLATSGVFGFTRNPMYLGMSSILLAFCIYHGAWLGLPLIILFMVYITLFQIRPEEKAMQDLFGDAFEDYKAKVRRWL</sequence>
<dbReference type="GO" id="GO:0032259">
    <property type="term" value="P:methylation"/>
    <property type="evidence" value="ECO:0007669"/>
    <property type="project" value="UniProtKB-KW"/>
</dbReference>
<dbReference type="Pfam" id="PF04191">
    <property type="entry name" value="PEMT"/>
    <property type="match status" value="1"/>
</dbReference>
<keyword evidence="2 5" id="KW-0812">Transmembrane</keyword>
<name>A0A368EKD5_9PROT</name>
<dbReference type="GO" id="GO:0012505">
    <property type="term" value="C:endomembrane system"/>
    <property type="evidence" value="ECO:0007669"/>
    <property type="project" value="UniProtKB-SubCell"/>
</dbReference>
<dbReference type="PANTHER" id="PTHR43847:SF1">
    <property type="entry name" value="BLL3993 PROTEIN"/>
    <property type="match status" value="1"/>
</dbReference>
<protein>
    <submittedName>
        <fullName evidence="6">Isoprenylcysteine carboxylmethyltransferase family protein</fullName>
    </submittedName>
</protein>
<evidence type="ECO:0000256" key="2">
    <source>
        <dbReference type="ARBA" id="ARBA00022692"/>
    </source>
</evidence>
<comment type="caution">
    <text evidence="6">The sequence shown here is derived from an EMBL/GenBank/DDBJ whole genome shotgun (WGS) entry which is preliminary data.</text>
</comment>
<feature type="transmembrane region" description="Helical" evidence="5">
    <location>
        <begin position="95"/>
        <end position="121"/>
    </location>
</feature>